<dbReference type="Pfam" id="PF00149">
    <property type="entry name" value="Metallophos"/>
    <property type="match status" value="1"/>
</dbReference>
<dbReference type="Pfam" id="PF01103">
    <property type="entry name" value="Omp85"/>
    <property type="match status" value="1"/>
</dbReference>
<dbReference type="EMBL" id="BBWV01000001">
    <property type="protein sequence ID" value="GAO42884.1"/>
    <property type="molecule type" value="Genomic_DNA"/>
</dbReference>
<dbReference type="RefSeq" id="WP_046368473.1">
    <property type="nucleotide sequence ID" value="NZ_BBWV01000001.1"/>
</dbReference>
<evidence type="ECO:0008006" key="8">
    <source>
        <dbReference type="Google" id="ProtNLM"/>
    </source>
</evidence>
<feature type="domain" description="Calcineurin-like phosphoesterase" evidence="4">
    <location>
        <begin position="31"/>
        <end position="229"/>
    </location>
</feature>
<evidence type="ECO:0000256" key="2">
    <source>
        <dbReference type="ARBA" id="ARBA00023136"/>
    </source>
</evidence>
<evidence type="ECO:0000259" key="5">
    <source>
        <dbReference type="Pfam" id="PF01103"/>
    </source>
</evidence>
<dbReference type="STRING" id="1220578.FPE01S_01_19020"/>
<dbReference type="PROSITE" id="PS51257">
    <property type="entry name" value="PROKAR_LIPOPROTEIN"/>
    <property type="match status" value="1"/>
</dbReference>
<dbReference type="GO" id="GO:0019867">
    <property type="term" value="C:outer membrane"/>
    <property type="evidence" value="ECO:0007669"/>
    <property type="project" value="InterPro"/>
</dbReference>
<keyword evidence="3" id="KW-0732">Signal</keyword>
<comment type="caution">
    <text evidence="6">The sequence shown here is derived from an EMBL/GenBank/DDBJ whole genome shotgun (WGS) entry which is preliminary data.</text>
</comment>
<accession>A0A0E9MZ55</accession>
<feature type="domain" description="Bacterial surface antigen (D15)" evidence="5">
    <location>
        <begin position="1038"/>
        <end position="1188"/>
    </location>
</feature>
<gene>
    <name evidence="6" type="ORF">FPE01S_01_19020</name>
</gene>
<dbReference type="Gene3D" id="3.60.21.10">
    <property type="match status" value="1"/>
</dbReference>
<dbReference type="AlphaFoldDB" id="A0A0E9MZ55"/>
<dbReference type="InterPro" id="IPR004843">
    <property type="entry name" value="Calcineurin-like_PHP"/>
</dbReference>
<evidence type="ECO:0000313" key="6">
    <source>
        <dbReference type="EMBL" id="GAO42884.1"/>
    </source>
</evidence>
<sequence length="1219" mass="137365">MKYKHLPTLLLLLCLLSSCLVNAQDDSVVARFIFVGDAGEFYHGVHPVMRDIRQKAAATAKKADAIFFLGDNVYPIGLPDPGSKLFQEKKALLDSQWMAGLTAAQQAYFIPGNHDWAKGRVYGRQQLQHQSSYINGLEEPRVRFLPENGCPGPEVIAVTPQVAVVMMDSQWWLQQEGKPGPESDCECHTNEEVLLRLKDIVYQHRDKMLLFLSHHPFISDGIHGGYFTIKQHIFPLTDVDPSLYIPLPVIGSLYPIVRGVFGNIQDLRHPLYKSFIEGVDTILAQHPYCIRLAGHEHGLQYLVKDSMPYVVSGAGSKKTRLRNGPYSVFQATETGYCTLTLRSNGAVSIVYEGVDIQRDTALFTAALPVFHPAPDTVSTLPAVTFPDSASIIAAPYYRAGGFKKWLLGTNYRQEWTTPVILPVISIREINGGLSPTRRGGGMQSRSIRLEDSAKQEFVLRSIQKYPDKTLPEELRQTFVKDAIVDGISASYPFAALSVPPLAKAAGIPYLPAKLVYVPDDPALGAYRHDFANSLYLFEAREPEGVTKSYNSTKVQVALQKDNDNEVDQKAVLRARLLDMYIMDFDRHEDQWRWTATITKDGKKYAPIPRDRDQAFFINEGFLPAIISMPWIQPKFQGFRPKARNINRFNFNARWFDRIFLREPDAADWHKEISRFLPLMTDSVIAAAMAEQPAAIQQMNAQKIAATLKERRKYFEGDVMKYYRFLSRQVDITGSDKREYFDISYTDSGNVRIRMYKINKAGLHHDKKYDRVFEGSVTRELRLYGMNGDDVFHVTGNTSAGPRIRIIGGEGADSVVQDGSGRHIRWYDQSTEKNVLTGTGVVRNRFTKDPAVNAYDPHSYRYHVTSPLVSVAYNPDDGVFVGAGIRSVRQGFRKTPFAVKQSLVGSVAFATGAFNLKYDLEAIDLIPLPFAVNKKMDLRFMAQFKAPDNIQNFFGLGNETEFPNKGDQTISYYRSRFNLVEAGALLRLKATRSLSLLAGPVIQRYWMDEERNEGKFITSPESGLDQETLFERKSYLGGQLQMIIDNRNSELMPSRGIYWNSYARWIGGLNAAAHAFQQYRTDLSFYTSFNTRAAVVIAARIGAGTNSGRYEFFQAQYLSGPDNLRGYRKYRFGGETMFFNNIDLRLKIGEIKGYILPATAGLVFFHDIGRVWQPGEESGRWHTGYGGGIWLAPASRYVVTANYAYSKDGGLPSVTLGFQF</sequence>
<protein>
    <recommendedName>
        <fullName evidence="8">Bacterial surface antigen (D15) domain-containing protein</fullName>
    </recommendedName>
</protein>
<keyword evidence="2" id="KW-0472">Membrane</keyword>
<evidence type="ECO:0000259" key="4">
    <source>
        <dbReference type="Pfam" id="PF00149"/>
    </source>
</evidence>
<keyword evidence="7" id="KW-1185">Reference proteome</keyword>
<dbReference type="Gene3D" id="2.40.160.50">
    <property type="entry name" value="membrane protein fhac: a member of the omp85/tpsb transporter family"/>
    <property type="match status" value="1"/>
</dbReference>
<organism evidence="6 7">
    <name type="scientific">Flavihumibacter petaseus NBRC 106054</name>
    <dbReference type="NCBI Taxonomy" id="1220578"/>
    <lineage>
        <taxon>Bacteria</taxon>
        <taxon>Pseudomonadati</taxon>
        <taxon>Bacteroidota</taxon>
        <taxon>Chitinophagia</taxon>
        <taxon>Chitinophagales</taxon>
        <taxon>Chitinophagaceae</taxon>
        <taxon>Flavihumibacter</taxon>
    </lineage>
</organism>
<name>A0A0E9MZ55_9BACT</name>
<dbReference type="InterPro" id="IPR000184">
    <property type="entry name" value="Bac_surfAg_D15"/>
</dbReference>
<reference evidence="6 7" key="1">
    <citation type="submission" date="2015-04" db="EMBL/GenBank/DDBJ databases">
        <title>Whole genome shotgun sequence of Flavihumibacter petaseus NBRC 106054.</title>
        <authorList>
            <person name="Miyazawa S."/>
            <person name="Hosoyama A."/>
            <person name="Hashimoto M."/>
            <person name="Noguchi M."/>
            <person name="Tsuchikane K."/>
            <person name="Ohji S."/>
            <person name="Yamazoe A."/>
            <person name="Ichikawa N."/>
            <person name="Kimura A."/>
            <person name="Fujita N."/>
        </authorList>
    </citation>
    <scope>NUCLEOTIDE SEQUENCE [LARGE SCALE GENOMIC DNA]</scope>
    <source>
        <strain evidence="6 7">NBRC 106054</strain>
    </source>
</reference>
<evidence type="ECO:0000256" key="1">
    <source>
        <dbReference type="ARBA" id="ARBA00004370"/>
    </source>
</evidence>
<dbReference type="InterPro" id="IPR029052">
    <property type="entry name" value="Metallo-depent_PP-like"/>
</dbReference>
<proteinExistence type="predicted"/>
<feature type="signal peptide" evidence="3">
    <location>
        <begin position="1"/>
        <end position="23"/>
    </location>
</feature>
<dbReference type="OrthoDB" id="333971at2"/>
<feature type="chain" id="PRO_5002430278" description="Bacterial surface antigen (D15) domain-containing protein" evidence="3">
    <location>
        <begin position="24"/>
        <end position="1219"/>
    </location>
</feature>
<dbReference type="Proteomes" id="UP000033121">
    <property type="component" value="Unassembled WGS sequence"/>
</dbReference>
<dbReference type="SUPFAM" id="SSF56300">
    <property type="entry name" value="Metallo-dependent phosphatases"/>
    <property type="match status" value="1"/>
</dbReference>
<dbReference type="GO" id="GO:0016787">
    <property type="term" value="F:hydrolase activity"/>
    <property type="evidence" value="ECO:0007669"/>
    <property type="project" value="InterPro"/>
</dbReference>
<evidence type="ECO:0000313" key="7">
    <source>
        <dbReference type="Proteomes" id="UP000033121"/>
    </source>
</evidence>
<comment type="subcellular location">
    <subcellularLocation>
        <location evidence="1">Membrane</location>
    </subcellularLocation>
</comment>
<evidence type="ECO:0000256" key="3">
    <source>
        <dbReference type="SAM" id="SignalP"/>
    </source>
</evidence>